<evidence type="ECO:0000256" key="9">
    <source>
        <dbReference type="RuleBase" id="RU369079"/>
    </source>
</evidence>
<name>A0ABU3DHM1_9RHOB</name>
<dbReference type="InterPro" id="IPR007387">
    <property type="entry name" value="TRAP_DctQ"/>
</dbReference>
<dbReference type="InterPro" id="IPR055348">
    <property type="entry name" value="DctQ"/>
</dbReference>
<keyword evidence="12" id="KW-1185">Reference proteome</keyword>
<keyword evidence="7 9" id="KW-0472">Membrane</keyword>
<keyword evidence="2 9" id="KW-0813">Transport</keyword>
<keyword evidence="5 9" id="KW-0812">Transmembrane</keyword>
<dbReference type="PANTHER" id="PTHR35011">
    <property type="entry name" value="2,3-DIKETO-L-GULONATE TRAP TRANSPORTER SMALL PERMEASE PROTEIN YIAM"/>
    <property type="match status" value="1"/>
</dbReference>
<organism evidence="11 12">
    <name type="scientific">Tropicimonas omnivorans</name>
    <dbReference type="NCBI Taxonomy" id="3075590"/>
    <lineage>
        <taxon>Bacteria</taxon>
        <taxon>Pseudomonadati</taxon>
        <taxon>Pseudomonadota</taxon>
        <taxon>Alphaproteobacteria</taxon>
        <taxon>Rhodobacterales</taxon>
        <taxon>Roseobacteraceae</taxon>
        <taxon>Tropicimonas</taxon>
    </lineage>
</organism>
<evidence type="ECO:0000256" key="8">
    <source>
        <dbReference type="ARBA" id="ARBA00038436"/>
    </source>
</evidence>
<comment type="subunit">
    <text evidence="9">The complex comprises the extracytoplasmic solute receptor protein and the two transmembrane proteins.</text>
</comment>
<comment type="caution">
    <text evidence="11">The sequence shown here is derived from an EMBL/GenBank/DDBJ whole genome shotgun (WGS) entry which is preliminary data.</text>
</comment>
<comment type="function">
    <text evidence="9">Part of the tripartite ATP-independent periplasmic (TRAP) transport system.</text>
</comment>
<evidence type="ECO:0000256" key="4">
    <source>
        <dbReference type="ARBA" id="ARBA00022519"/>
    </source>
</evidence>
<sequence length="170" mass="18121">MLRTLHKVTDRLIGLSAFVGTVGLVFVAGVIVVDVVGRNFGAPLYGSQDLITMTMVLIVFGGLALCDRTGGHIVVDIFESAFPPALNRAIDVFSGLLGATIFIGIAWTVFQSAQISQMLNLSTNLLRLPTAWFQYALCVLSLIGALTMLLRAATPLPGGAGDRMERSEPQ</sequence>
<dbReference type="PANTHER" id="PTHR35011:SF10">
    <property type="entry name" value="TRAP TRANSPORTER SMALL PERMEASE PROTEIN"/>
    <property type="match status" value="1"/>
</dbReference>
<gene>
    <name evidence="11" type="ORF">RM543_10165</name>
</gene>
<feature type="transmembrane region" description="Helical" evidence="9">
    <location>
        <begin position="45"/>
        <end position="65"/>
    </location>
</feature>
<feature type="domain" description="Tripartite ATP-independent periplasmic transporters DctQ component" evidence="10">
    <location>
        <begin position="28"/>
        <end position="153"/>
    </location>
</feature>
<feature type="transmembrane region" description="Helical" evidence="9">
    <location>
        <begin position="12"/>
        <end position="33"/>
    </location>
</feature>
<evidence type="ECO:0000256" key="5">
    <source>
        <dbReference type="ARBA" id="ARBA00022692"/>
    </source>
</evidence>
<evidence type="ECO:0000256" key="3">
    <source>
        <dbReference type="ARBA" id="ARBA00022475"/>
    </source>
</evidence>
<reference evidence="11 12" key="1">
    <citation type="submission" date="2023-09" db="EMBL/GenBank/DDBJ databases">
        <authorList>
            <person name="Rey-Velasco X."/>
        </authorList>
    </citation>
    <scope>NUCLEOTIDE SEQUENCE [LARGE SCALE GENOMIC DNA]</scope>
    <source>
        <strain evidence="11 12">F158</strain>
    </source>
</reference>
<feature type="transmembrane region" description="Helical" evidence="9">
    <location>
        <begin position="130"/>
        <end position="150"/>
    </location>
</feature>
<feature type="transmembrane region" description="Helical" evidence="9">
    <location>
        <begin position="86"/>
        <end position="110"/>
    </location>
</feature>
<dbReference type="EMBL" id="JAVRHL010000002">
    <property type="protein sequence ID" value="MDT0683053.1"/>
    <property type="molecule type" value="Genomic_DNA"/>
</dbReference>
<accession>A0ABU3DHM1</accession>
<evidence type="ECO:0000256" key="2">
    <source>
        <dbReference type="ARBA" id="ARBA00022448"/>
    </source>
</evidence>
<dbReference type="RefSeq" id="WP_311691160.1">
    <property type="nucleotide sequence ID" value="NZ_JAVRHL010000002.1"/>
</dbReference>
<keyword evidence="6 9" id="KW-1133">Transmembrane helix</keyword>
<proteinExistence type="inferred from homology"/>
<dbReference type="Pfam" id="PF04290">
    <property type="entry name" value="DctQ"/>
    <property type="match status" value="1"/>
</dbReference>
<evidence type="ECO:0000256" key="7">
    <source>
        <dbReference type="ARBA" id="ARBA00023136"/>
    </source>
</evidence>
<comment type="subcellular location">
    <subcellularLocation>
        <location evidence="1 9">Cell inner membrane</location>
        <topology evidence="1 9">Multi-pass membrane protein</topology>
    </subcellularLocation>
</comment>
<protein>
    <recommendedName>
        <fullName evidence="9">TRAP transporter small permease protein</fullName>
    </recommendedName>
</protein>
<comment type="similarity">
    <text evidence="8 9">Belongs to the TRAP transporter small permease family.</text>
</comment>
<keyword evidence="3" id="KW-1003">Cell membrane</keyword>
<evidence type="ECO:0000313" key="11">
    <source>
        <dbReference type="EMBL" id="MDT0683053.1"/>
    </source>
</evidence>
<evidence type="ECO:0000256" key="1">
    <source>
        <dbReference type="ARBA" id="ARBA00004429"/>
    </source>
</evidence>
<evidence type="ECO:0000313" key="12">
    <source>
        <dbReference type="Proteomes" id="UP001265259"/>
    </source>
</evidence>
<evidence type="ECO:0000259" key="10">
    <source>
        <dbReference type="Pfam" id="PF04290"/>
    </source>
</evidence>
<dbReference type="Proteomes" id="UP001265259">
    <property type="component" value="Unassembled WGS sequence"/>
</dbReference>
<evidence type="ECO:0000256" key="6">
    <source>
        <dbReference type="ARBA" id="ARBA00022989"/>
    </source>
</evidence>
<keyword evidence="4 9" id="KW-0997">Cell inner membrane</keyword>